<keyword evidence="1" id="KW-0812">Transmembrane</keyword>
<dbReference type="GeneID" id="83058929"/>
<keyword evidence="1" id="KW-0472">Membrane</keyword>
<dbReference type="STRING" id="1197717.BED41_13845"/>
<sequence>MIGCFAKSRMALAAGLVTTAVVTLCVAVRRADGPLWLAVIAVALVLTLGCLLSLLVANMTAAHCDHALQRLLHIDLEPELFVKAYEPVALSMRPGRAGRVIAAVNLSEGLCAMGEWRRALQVIEEPGDDLPPLRRGALKALVMRSRCRCMLWSGDRDTAERAVAEFKTCIETLDSSNPRLAAEMRRDVELYVLWCSLLAGEKTDTGRLEDLMKRTPTMLAKFDICRMIVLAAKNNEDRLTEERFCRLIASEGGGLACAVQMRRLYPVSS</sequence>
<feature type="transmembrane region" description="Helical" evidence="1">
    <location>
        <begin position="37"/>
        <end position="57"/>
    </location>
</feature>
<evidence type="ECO:0000313" key="2">
    <source>
        <dbReference type="EMBL" id="ANZ46083.1"/>
    </source>
</evidence>
<accession>A0A1B2I7Z6</accession>
<name>A0A1B2I7Z6_9BACT</name>
<dbReference type="OrthoDB" id="3078329at2"/>
<keyword evidence="3" id="KW-1185">Reference proteome</keyword>
<evidence type="ECO:0000256" key="1">
    <source>
        <dbReference type="SAM" id="Phobius"/>
    </source>
</evidence>
<gene>
    <name evidence="2" type="ORF">BED41_13845</name>
</gene>
<dbReference type="KEGG" id="cpor:BED41_13845"/>
<dbReference type="RefSeq" id="WP_066747573.1">
    <property type="nucleotide sequence ID" value="NZ_CP016757.1"/>
</dbReference>
<proteinExistence type="predicted"/>
<protein>
    <submittedName>
        <fullName evidence="2">Uncharacterized protein</fullName>
    </submittedName>
</protein>
<dbReference type="AlphaFoldDB" id="A0A1B2I7Z6"/>
<evidence type="ECO:0000313" key="3">
    <source>
        <dbReference type="Proteomes" id="UP000093044"/>
    </source>
</evidence>
<reference evidence="2" key="1">
    <citation type="submission" date="2016-08" db="EMBL/GenBank/DDBJ databases">
        <title>Complete genome of Cloacibacillus porcorum.</title>
        <authorList>
            <person name="Looft T."/>
            <person name="Bayles D.O."/>
            <person name="Alt D.P."/>
        </authorList>
    </citation>
    <scope>NUCLEOTIDE SEQUENCE [LARGE SCALE GENOMIC DNA]</scope>
    <source>
        <strain evidence="2">CL-84</strain>
    </source>
</reference>
<keyword evidence="1" id="KW-1133">Transmembrane helix</keyword>
<organism evidence="2 3">
    <name type="scientific">Cloacibacillus porcorum</name>
    <dbReference type="NCBI Taxonomy" id="1197717"/>
    <lineage>
        <taxon>Bacteria</taxon>
        <taxon>Thermotogati</taxon>
        <taxon>Synergistota</taxon>
        <taxon>Synergistia</taxon>
        <taxon>Synergistales</taxon>
        <taxon>Synergistaceae</taxon>
        <taxon>Cloacibacillus</taxon>
    </lineage>
</organism>
<dbReference type="EMBL" id="CP016757">
    <property type="protein sequence ID" value="ANZ46083.1"/>
    <property type="molecule type" value="Genomic_DNA"/>
</dbReference>
<dbReference type="Proteomes" id="UP000093044">
    <property type="component" value="Chromosome"/>
</dbReference>